<dbReference type="EMBL" id="QMWP01000029">
    <property type="protein sequence ID" value="RLG70834.1"/>
    <property type="molecule type" value="Genomic_DNA"/>
</dbReference>
<dbReference type="AlphaFoldDB" id="A0A497JKR3"/>
<dbReference type="Proteomes" id="UP000278031">
    <property type="component" value="Unassembled WGS sequence"/>
</dbReference>
<protein>
    <submittedName>
        <fullName evidence="1">Uncharacterized protein</fullName>
    </submittedName>
</protein>
<comment type="caution">
    <text evidence="1">The sequence shown here is derived from an EMBL/GenBank/DDBJ whole genome shotgun (WGS) entry which is preliminary data.</text>
</comment>
<gene>
    <name evidence="1" type="ORF">DRO04_01080</name>
</gene>
<sequence length="329" mass="36151">NKNYILGEVSKDGFGGEIKIVAKDAEGTFNKKINVDSIELENSEFNVKDDVKLEDHLCMKDSLLEFSGGKKTTLEISEDGGKTTCFNNTQAYAIYIKGGVNKEYALDERADPDKHHYANVAISAYDFSTVRLKDVRTDVVINNKSSKPIKVEDAWFIGIYAHRVENGRNFFRFYGGDFAIYSCLFDASNLHIGPHQKLKLVTGEADDEQEVIFEKLWGSPEFEFEVNPSCVMPGAGEAMETLLSISGFVLDKDTGLPVSGTFSFEVIDLGTNESGCKVNDVGFSSGLIDYVVGAHAGESCVLVPNTKHKARITIKAGGKTDVFEITFVS</sequence>
<accession>A0A497JKR3</accession>
<organism evidence="1 2">
    <name type="scientific">Candidatus Iainarchaeum sp</name>
    <dbReference type="NCBI Taxonomy" id="3101447"/>
    <lineage>
        <taxon>Archaea</taxon>
        <taxon>Candidatus Iainarchaeota</taxon>
        <taxon>Candidatus Iainarchaeia</taxon>
        <taxon>Candidatus Iainarchaeales</taxon>
        <taxon>Candidatus Iainarchaeaceae</taxon>
        <taxon>Candidatus Iainarchaeum</taxon>
    </lineage>
</organism>
<name>A0A497JKR3_9ARCH</name>
<feature type="non-terminal residue" evidence="1">
    <location>
        <position position="1"/>
    </location>
</feature>
<evidence type="ECO:0000313" key="2">
    <source>
        <dbReference type="Proteomes" id="UP000278031"/>
    </source>
</evidence>
<reference evidence="1 2" key="1">
    <citation type="submission" date="2018-06" db="EMBL/GenBank/DDBJ databases">
        <title>Extensive metabolic versatility and redundancy in microbially diverse, dynamic hydrothermal sediments.</title>
        <authorList>
            <person name="Dombrowski N."/>
            <person name="Teske A."/>
            <person name="Baker B.J."/>
        </authorList>
    </citation>
    <scope>NUCLEOTIDE SEQUENCE [LARGE SCALE GENOMIC DNA]</scope>
    <source>
        <strain evidence="1">B51_G17</strain>
    </source>
</reference>
<evidence type="ECO:0000313" key="1">
    <source>
        <dbReference type="EMBL" id="RLG70834.1"/>
    </source>
</evidence>
<proteinExistence type="predicted"/>